<evidence type="ECO:0008006" key="4">
    <source>
        <dbReference type="Google" id="ProtNLM"/>
    </source>
</evidence>
<name>A0A3A4K7P9_9NOCA</name>
<dbReference type="AlphaFoldDB" id="A0A3A4K7P9"/>
<gene>
    <name evidence="2" type="ORF">D5S18_26295</name>
</gene>
<accession>A0A3A4K7P9</accession>
<dbReference type="RefSeq" id="WP_120043774.1">
    <property type="nucleotide sequence ID" value="NZ_QZFU01000036.1"/>
</dbReference>
<protein>
    <recommendedName>
        <fullName evidence="4">DUF4226 domain-containing protein</fullName>
    </recommendedName>
</protein>
<dbReference type="OrthoDB" id="4509678at2"/>
<evidence type="ECO:0000313" key="3">
    <source>
        <dbReference type="Proteomes" id="UP000266677"/>
    </source>
</evidence>
<organism evidence="2 3">
    <name type="scientific">Nocardia panacis</name>
    <dbReference type="NCBI Taxonomy" id="2340916"/>
    <lineage>
        <taxon>Bacteria</taxon>
        <taxon>Bacillati</taxon>
        <taxon>Actinomycetota</taxon>
        <taxon>Actinomycetes</taxon>
        <taxon>Mycobacteriales</taxon>
        <taxon>Nocardiaceae</taxon>
        <taxon>Nocardia</taxon>
    </lineage>
</organism>
<dbReference type="EMBL" id="QZFU01000036">
    <property type="protein sequence ID" value="RJO70717.1"/>
    <property type="molecule type" value="Genomic_DNA"/>
</dbReference>
<evidence type="ECO:0000256" key="1">
    <source>
        <dbReference type="SAM" id="MobiDB-lite"/>
    </source>
</evidence>
<keyword evidence="3" id="KW-1185">Reference proteome</keyword>
<comment type="caution">
    <text evidence="2">The sequence shown here is derived from an EMBL/GenBank/DDBJ whole genome shotgun (WGS) entry which is preliminary data.</text>
</comment>
<reference evidence="2 3" key="1">
    <citation type="submission" date="2018-09" db="EMBL/GenBank/DDBJ databases">
        <title>YIM PH21274 draft genome.</title>
        <authorList>
            <person name="Miao C."/>
        </authorList>
    </citation>
    <scope>NUCLEOTIDE SEQUENCE [LARGE SCALE GENOMIC DNA]</scope>
    <source>
        <strain evidence="2 3">YIM PH 21724</strain>
    </source>
</reference>
<sequence>MVSLAPDGGGAAALSFRDVLGFDPEQLQQIFRICNSANGSCADLHETLHGLNTLHTWDGPAAKAAQDSVGKTRVDIDSHRHEVSQVGTAALHCYEEGVALKKDALDLQQEADACFLTIDPAGIVTEKLHVPFDNARQTLIANLQARVHNIVAAATRFDQDLAVLIEGADGQLPLTPPGAPGENELDRRANQLAAFRAAYHRDPLSENDWRMADALDPHTYDPKYQGVKANITTVMFDPITGAGVYRQNMYIPSADVHNVFNLFDNVGFDGFFPENKGDNRGPSSTVSAEESRVSFYADMDNGILVGRQNPTIGEDGRIRAGDPTVRAVQGNDGSLAIHYEGTDALAPPGAEFFPVMGDMTLTPTGRGNIAAGGSVTSYPSVEGYQYKPDGTTTTLISRQATMSPWGPLENLPRGENTHIGKEAPSVVAQVPHYPDDPNMLSQTDRQPGHVPKVTGHIPGELQELPKPTPNPPPTLPHG</sequence>
<feature type="compositionally biased region" description="Pro residues" evidence="1">
    <location>
        <begin position="466"/>
        <end position="478"/>
    </location>
</feature>
<dbReference type="Proteomes" id="UP000266677">
    <property type="component" value="Unassembled WGS sequence"/>
</dbReference>
<evidence type="ECO:0000313" key="2">
    <source>
        <dbReference type="EMBL" id="RJO70717.1"/>
    </source>
</evidence>
<proteinExistence type="predicted"/>
<feature type="region of interest" description="Disordered" evidence="1">
    <location>
        <begin position="436"/>
        <end position="478"/>
    </location>
</feature>